<feature type="transmembrane region" description="Helical" evidence="1">
    <location>
        <begin position="63"/>
        <end position="82"/>
    </location>
</feature>
<dbReference type="Pfam" id="PF11750">
    <property type="entry name" value="DUF3307"/>
    <property type="match status" value="1"/>
</dbReference>
<gene>
    <name evidence="2" type="ORF">JCM21738_4507</name>
</gene>
<evidence type="ECO:0000313" key="3">
    <source>
        <dbReference type="Proteomes" id="UP000018949"/>
    </source>
</evidence>
<name>W4RTU8_9BACI</name>
<dbReference type="InterPro" id="IPR021737">
    <property type="entry name" value="Phage_phiKZ_Orf197"/>
</dbReference>
<feature type="transmembrane region" description="Helical" evidence="1">
    <location>
        <begin position="131"/>
        <end position="153"/>
    </location>
</feature>
<keyword evidence="1" id="KW-0472">Membrane</keyword>
<dbReference type="AlphaFoldDB" id="W4RTU8"/>
<protein>
    <recommendedName>
        <fullName evidence="4">DUF3307 domain-containing protein</fullName>
    </recommendedName>
</protein>
<reference evidence="2 3" key="1">
    <citation type="submission" date="2013-12" db="EMBL/GenBank/DDBJ databases">
        <title>NBRP : Genome information of microbial organism related human and environment.</title>
        <authorList>
            <person name="Hattori M."/>
            <person name="Oshima K."/>
            <person name="Inaba H."/>
            <person name="Suda W."/>
            <person name="Sakamoto M."/>
            <person name="Iino T."/>
            <person name="Kitahara M."/>
            <person name="Oshida Y."/>
            <person name="Iida T."/>
            <person name="Kudo T."/>
            <person name="Itoh T."/>
            <person name="Ahmed I."/>
            <person name="Ohkuma M."/>
        </authorList>
    </citation>
    <scope>NUCLEOTIDE SEQUENCE [LARGE SCALE GENOMIC DNA]</scope>
    <source>
        <strain evidence="2 3">JCM 21738</strain>
    </source>
</reference>
<dbReference type="Proteomes" id="UP000018949">
    <property type="component" value="Unassembled WGS sequence"/>
</dbReference>
<organism evidence="2 3">
    <name type="scientific">Mesobacillus boroniphilus JCM 21738</name>
    <dbReference type="NCBI Taxonomy" id="1294265"/>
    <lineage>
        <taxon>Bacteria</taxon>
        <taxon>Bacillati</taxon>
        <taxon>Bacillota</taxon>
        <taxon>Bacilli</taxon>
        <taxon>Bacillales</taxon>
        <taxon>Bacillaceae</taxon>
        <taxon>Mesobacillus</taxon>
    </lineage>
</organism>
<proteinExistence type="predicted"/>
<keyword evidence="3" id="KW-1185">Reference proteome</keyword>
<evidence type="ECO:0008006" key="4">
    <source>
        <dbReference type="Google" id="ProtNLM"/>
    </source>
</evidence>
<comment type="caution">
    <text evidence="2">The sequence shown here is derived from an EMBL/GenBank/DDBJ whole genome shotgun (WGS) entry which is preliminary data.</text>
</comment>
<keyword evidence="1" id="KW-1133">Transmembrane helix</keyword>
<keyword evidence="1" id="KW-0812">Transmembrane</keyword>
<sequence>MEPIVQGKYLYQNSFKVKLGIKSKKYQTMLEGLTPEQIHDELAMELQKVSFIRNMKIARVNKAISAIIQSLIVFLLLAIFALGNEVILFEGGQAMLSFDLDMKLFIVLYIAHKIADYLLQTDYQARMKSTNIAPLITHCLIYTVTVMSFAYLFTGFFSWAAILVMFLSHLIIDNQTFLHWWAKYIKRIPEPSNKNVKMTLLELDQSFHYIVLFIISYLN</sequence>
<feature type="transmembrane region" description="Helical" evidence="1">
    <location>
        <begin position="102"/>
        <end position="119"/>
    </location>
</feature>
<dbReference type="EMBL" id="BAUW01000081">
    <property type="protein sequence ID" value="GAE47517.1"/>
    <property type="molecule type" value="Genomic_DNA"/>
</dbReference>
<evidence type="ECO:0000256" key="1">
    <source>
        <dbReference type="SAM" id="Phobius"/>
    </source>
</evidence>
<dbReference type="RefSeq" id="WP_243463060.1">
    <property type="nucleotide sequence ID" value="NZ_BAUW01000081.1"/>
</dbReference>
<accession>W4RTU8</accession>
<evidence type="ECO:0000313" key="2">
    <source>
        <dbReference type="EMBL" id="GAE47517.1"/>
    </source>
</evidence>